<dbReference type="Gene3D" id="3.40.640.10">
    <property type="entry name" value="Type I PLP-dependent aspartate aminotransferase-like (Major domain)"/>
    <property type="match status" value="1"/>
</dbReference>
<dbReference type="Gene3D" id="3.90.1150.10">
    <property type="entry name" value="Aspartate Aminotransferase, domain 1"/>
    <property type="match status" value="1"/>
</dbReference>
<evidence type="ECO:0000256" key="1">
    <source>
        <dbReference type="ARBA" id="ARBA00008954"/>
    </source>
</evidence>
<protein>
    <submittedName>
        <fullName evidence="4">Uncharacterized protein</fullName>
    </submittedName>
</protein>
<accession>A0A7S3P318</accession>
<proteinExistence type="inferred from homology"/>
<dbReference type="GO" id="GO:0030170">
    <property type="term" value="F:pyridoxal phosphate binding"/>
    <property type="evidence" value="ECO:0007669"/>
    <property type="project" value="InterPro"/>
</dbReference>
<dbReference type="SUPFAM" id="SSF53383">
    <property type="entry name" value="PLP-dependent transferases"/>
    <property type="match status" value="1"/>
</dbReference>
<dbReference type="EMBL" id="HBIM01001553">
    <property type="protein sequence ID" value="CAE0403133.1"/>
    <property type="molecule type" value="Transcribed_RNA"/>
</dbReference>
<evidence type="ECO:0000256" key="3">
    <source>
        <dbReference type="RuleBase" id="RU003560"/>
    </source>
</evidence>
<organism evidence="4">
    <name type="scientific">Amphora coffeiformis</name>
    <dbReference type="NCBI Taxonomy" id="265554"/>
    <lineage>
        <taxon>Eukaryota</taxon>
        <taxon>Sar</taxon>
        <taxon>Stramenopiles</taxon>
        <taxon>Ochrophyta</taxon>
        <taxon>Bacillariophyta</taxon>
        <taxon>Bacillariophyceae</taxon>
        <taxon>Bacillariophycidae</taxon>
        <taxon>Thalassiophysales</taxon>
        <taxon>Catenulaceae</taxon>
        <taxon>Amphora</taxon>
    </lineage>
</organism>
<name>A0A7S3P318_9STRA</name>
<sequence length="494" mass="54160">MAAQTISKTFKQAVKGAQAWKHKVPVLQNAVDTSAAPVIAPEHDLPMGTWSEDQIRAAVKDSTMLTWMPGKAKNGLPILERGEGVYVYEKGTGKQYLDWTSQAVCSNIGYDMPPAVMQAVTQQMKQLPFAYGGLSICEVRARLSALVSEIMPGDLQGMVFPSSGSEANEAAIMMARRYTGKHKVLNWYRSYHGGTSNSLQATGDSRRWFGRDSVPGFIKAHNPFPLFFEYAGATQAEQTQMALTMLEEQVLGEGPDTIAMISFESIVGSGGVLIPPEGFMQGVRAICDKYNIVLHFDEVMVGFGRTGKLFGFQNFEGVLPDIISCAKGITSSAIPMSMTACRKPIMDFFEENPIGWGSTYQAHPVAMACAYEQIKHLIKNDIVGNAARLGPVMEENMKTLAEQHPCIKQYRSIGLFGCFDVMNPDGSVPQMQHQPVNQAFVEYKKAYNEAGLIGLLRPPLLHVAPPLVITEEELLDGFARQDKALDTLDQALGF</sequence>
<dbReference type="InterPro" id="IPR015421">
    <property type="entry name" value="PyrdxlP-dep_Trfase_major"/>
</dbReference>
<comment type="similarity">
    <text evidence="1 3">Belongs to the class-III pyridoxal-phosphate-dependent aminotransferase family.</text>
</comment>
<gene>
    <name evidence="4" type="ORF">ACOF00016_LOCUS1356</name>
</gene>
<dbReference type="AlphaFoldDB" id="A0A7S3P318"/>
<dbReference type="GO" id="GO:0005829">
    <property type="term" value="C:cytosol"/>
    <property type="evidence" value="ECO:0007669"/>
    <property type="project" value="TreeGrafter"/>
</dbReference>
<dbReference type="PANTHER" id="PTHR43094:SF1">
    <property type="entry name" value="AMINOTRANSFERASE CLASS-III"/>
    <property type="match status" value="1"/>
</dbReference>
<dbReference type="Pfam" id="PF00202">
    <property type="entry name" value="Aminotran_3"/>
    <property type="match status" value="1"/>
</dbReference>
<dbReference type="InterPro" id="IPR049704">
    <property type="entry name" value="Aminotrans_3_PPA_site"/>
</dbReference>
<evidence type="ECO:0000256" key="2">
    <source>
        <dbReference type="ARBA" id="ARBA00022898"/>
    </source>
</evidence>
<reference evidence="4" key="1">
    <citation type="submission" date="2021-01" db="EMBL/GenBank/DDBJ databases">
        <authorList>
            <person name="Corre E."/>
            <person name="Pelletier E."/>
            <person name="Niang G."/>
            <person name="Scheremetjew M."/>
            <person name="Finn R."/>
            <person name="Kale V."/>
            <person name="Holt S."/>
            <person name="Cochrane G."/>
            <person name="Meng A."/>
            <person name="Brown T."/>
            <person name="Cohen L."/>
        </authorList>
    </citation>
    <scope>NUCLEOTIDE SEQUENCE</scope>
    <source>
        <strain evidence="4">CCMP127</strain>
    </source>
</reference>
<dbReference type="GO" id="GO:0008483">
    <property type="term" value="F:transaminase activity"/>
    <property type="evidence" value="ECO:0007669"/>
    <property type="project" value="InterPro"/>
</dbReference>
<keyword evidence="2 3" id="KW-0663">Pyridoxal phosphate</keyword>
<dbReference type="InterPro" id="IPR015424">
    <property type="entry name" value="PyrdxlP-dep_Trfase"/>
</dbReference>
<evidence type="ECO:0000313" key="4">
    <source>
        <dbReference type="EMBL" id="CAE0403133.1"/>
    </source>
</evidence>
<dbReference type="CDD" id="cd00610">
    <property type="entry name" value="OAT_like"/>
    <property type="match status" value="1"/>
</dbReference>
<dbReference type="PROSITE" id="PS00600">
    <property type="entry name" value="AA_TRANSFER_CLASS_3"/>
    <property type="match status" value="1"/>
</dbReference>
<dbReference type="InterPro" id="IPR005814">
    <property type="entry name" value="Aminotrans_3"/>
</dbReference>
<dbReference type="PANTHER" id="PTHR43094">
    <property type="entry name" value="AMINOTRANSFERASE"/>
    <property type="match status" value="1"/>
</dbReference>
<dbReference type="InterPro" id="IPR015422">
    <property type="entry name" value="PyrdxlP-dep_Trfase_small"/>
</dbReference>